<dbReference type="PANTHER" id="PTHR10696">
    <property type="entry name" value="GAMMA-BUTYROBETAINE HYDROXYLASE-RELATED"/>
    <property type="match status" value="1"/>
</dbReference>
<dbReference type="Gene3D" id="3.60.130.10">
    <property type="entry name" value="Clavaminate synthase-like"/>
    <property type="match status" value="1"/>
</dbReference>
<evidence type="ECO:0000313" key="5">
    <source>
        <dbReference type="EMBL" id="AZE54399.1"/>
    </source>
</evidence>
<gene>
    <name evidence="5" type="ORF">C4K03_2243</name>
</gene>
<dbReference type="InterPro" id="IPR050411">
    <property type="entry name" value="AlphaKG_dependent_hydroxylases"/>
</dbReference>
<sequence>MDMYLDRLITMGPLPAPGTSPEFGVMITPRQAHTHIGELSPCWLRMLVQSHQLVVLRGFDSFDSPESLERYCATFGHIMMWPFGAVLDLQEQAAPDDHIFSNSYVPLHWDGMYLETVPEFQIFHCVNAGDHADNGCTTFASTPQALRIATPEVRELWSRAEGTYQRSVQLYSNRTRAPIINRHPQREFPVLRFCEQPVAGDDTFINPSQYSFSGIQDSEEAALIDSLVASLHDPRAYYAHQWQNGDVVLTDNFSLLHGRERFTRENGRHLRRVHIHSTPPQSNPHVPSQVDARS</sequence>
<dbReference type="InterPro" id="IPR003819">
    <property type="entry name" value="TauD/TfdA-like"/>
</dbReference>
<name>A0A3G7U744_9PSED</name>
<dbReference type="GO" id="GO:0016706">
    <property type="term" value="F:2-oxoglutarate-dependent dioxygenase activity"/>
    <property type="evidence" value="ECO:0007669"/>
    <property type="project" value="UniProtKB-ARBA"/>
</dbReference>
<evidence type="ECO:0000256" key="1">
    <source>
        <dbReference type="ARBA" id="ARBA00001954"/>
    </source>
</evidence>
<dbReference type="InterPro" id="IPR042098">
    <property type="entry name" value="TauD-like_sf"/>
</dbReference>
<protein>
    <submittedName>
        <fullName evidence="5">PvcB protein</fullName>
    </submittedName>
</protein>
<feature type="domain" description="TauD/TfdA-like" evidence="4">
    <location>
        <begin position="43"/>
        <end position="273"/>
    </location>
</feature>
<organism evidence="5 6">
    <name type="scientific">Pseudomonas synxantha</name>
    <dbReference type="NCBI Taxonomy" id="47883"/>
    <lineage>
        <taxon>Bacteria</taxon>
        <taxon>Pseudomonadati</taxon>
        <taxon>Pseudomonadota</taxon>
        <taxon>Gammaproteobacteria</taxon>
        <taxon>Pseudomonadales</taxon>
        <taxon>Pseudomonadaceae</taxon>
        <taxon>Pseudomonas</taxon>
    </lineage>
</organism>
<feature type="region of interest" description="Disordered" evidence="3">
    <location>
        <begin position="275"/>
        <end position="294"/>
    </location>
</feature>
<comment type="cofactor">
    <cofactor evidence="1">
        <name>Fe(2+)</name>
        <dbReference type="ChEBI" id="CHEBI:29033"/>
    </cofactor>
</comment>
<dbReference type="EMBL" id="CP027754">
    <property type="protein sequence ID" value="AZE54399.1"/>
    <property type="molecule type" value="Genomic_DNA"/>
</dbReference>
<evidence type="ECO:0000259" key="4">
    <source>
        <dbReference type="Pfam" id="PF02668"/>
    </source>
</evidence>
<accession>A0A3G7U744</accession>
<dbReference type="PANTHER" id="PTHR10696:SF53">
    <property type="entry name" value="TYROSINE ISONITRILE DESATURASE"/>
    <property type="match status" value="1"/>
</dbReference>
<evidence type="ECO:0000256" key="2">
    <source>
        <dbReference type="ARBA" id="ARBA00023002"/>
    </source>
</evidence>
<dbReference type="AlphaFoldDB" id="A0A3G7U744"/>
<dbReference type="Pfam" id="PF02668">
    <property type="entry name" value="TauD"/>
    <property type="match status" value="1"/>
</dbReference>
<dbReference type="SUPFAM" id="SSF51197">
    <property type="entry name" value="Clavaminate synthase-like"/>
    <property type="match status" value="1"/>
</dbReference>
<reference evidence="5 6" key="1">
    <citation type="submission" date="2018-03" db="EMBL/GenBank/DDBJ databases">
        <title>Diversity of phytobeneficial traits revealed by whole-genome analysis of worldwide-isolated phenazine-producing Pseudomonas spp.</title>
        <authorList>
            <person name="Biessy A."/>
            <person name="Novinscak A."/>
            <person name="Blom J."/>
            <person name="Leger G."/>
            <person name="Thomashow L.S."/>
            <person name="Cazorla F.M."/>
            <person name="Josic D."/>
            <person name="Filion M."/>
        </authorList>
    </citation>
    <scope>NUCLEOTIDE SEQUENCE [LARGE SCALE GENOMIC DNA]</scope>
    <source>
        <strain evidence="5 6">30B</strain>
    </source>
</reference>
<evidence type="ECO:0000256" key="3">
    <source>
        <dbReference type="SAM" id="MobiDB-lite"/>
    </source>
</evidence>
<keyword evidence="2" id="KW-0560">Oxidoreductase</keyword>
<proteinExistence type="predicted"/>
<dbReference type="Proteomes" id="UP000268696">
    <property type="component" value="Chromosome"/>
</dbReference>
<evidence type="ECO:0000313" key="6">
    <source>
        <dbReference type="Proteomes" id="UP000268696"/>
    </source>
</evidence>